<proteinExistence type="predicted"/>
<dbReference type="GO" id="GO:0000287">
    <property type="term" value="F:magnesium ion binding"/>
    <property type="evidence" value="ECO:0007669"/>
    <property type="project" value="TreeGrafter"/>
</dbReference>
<reference evidence="1 2" key="1">
    <citation type="submission" date="2019-07" db="EMBL/GenBank/DDBJ databases">
        <authorList>
            <person name="Kim J.K."/>
            <person name="Cheong H.-M."/>
            <person name="Choi Y."/>
            <person name="Hwang K.J."/>
            <person name="Lee S."/>
            <person name="Choi C."/>
        </authorList>
    </citation>
    <scope>NUCLEOTIDE SEQUENCE [LARGE SCALE GENOMIC DNA]</scope>
    <source>
        <strain evidence="1 2">KS 22</strain>
    </source>
</reference>
<dbReference type="InterPro" id="IPR023214">
    <property type="entry name" value="HAD_sf"/>
</dbReference>
<dbReference type="SFLD" id="SFLDG01140">
    <property type="entry name" value="C2.B:_Phosphomannomutase_and_P"/>
    <property type="match status" value="1"/>
</dbReference>
<dbReference type="Gene3D" id="3.30.1240.10">
    <property type="match status" value="1"/>
</dbReference>
<dbReference type="KEGG" id="cchl:FPL14_24035"/>
<dbReference type="Pfam" id="PF08282">
    <property type="entry name" value="Hydrolase_3"/>
    <property type="match status" value="1"/>
</dbReference>
<keyword evidence="2" id="KW-1185">Reference proteome</keyword>
<dbReference type="InterPro" id="IPR036412">
    <property type="entry name" value="HAD-like_sf"/>
</dbReference>
<organism evidence="1 2">
    <name type="scientific">Cohnella cholangitidis</name>
    <dbReference type="NCBI Taxonomy" id="2598458"/>
    <lineage>
        <taxon>Bacteria</taxon>
        <taxon>Bacillati</taxon>
        <taxon>Bacillota</taxon>
        <taxon>Bacilli</taxon>
        <taxon>Bacillales</taxon>
        <taxon>Paenibacillaceae</taxon>
        <taxon>Cohnella</taxon>
    </lineage>
</organism>
<gene>
    <name evidence="1" type="ORF">FPL14_24035</name>
</gene>
<dbReference type="Proteomes" id="UP000515679">
    <property type="component" value="Chromosome"/>
</dbReference>
<dbReference type="RefSeq" id="WP_182300135.1">
    <property type="nucleotide sequence ID" value="NZ_CP041969.1"/>
</dbReference>
<dbReference type="Gene3D" id="3.40.50.1000">
    <property type="entry name" value="HAD superfamily/HAD-like"/>
    <property type="match status" value="1"/>
</dbReference>
<dbReference type="SUPFAM" id="SSF56784">
    <property type="entry name" value="HAD-like"/>
    <property type="match status" value="1"/>
</dbReference>
<dbReference type="AlphaFoldDB" id="A0A7G5C3W5"/>
<dbReference type="EMBL" id="CP041969">
    <property type="protein sequence ID" value="QMV43899.1"/>
    <property type="molecule type" value="Genomic_DNA"/>
</dbReference>
<dbReference type="NCBIfam" id="TIGR01484">
    <property type="entry name" value="HAD-SF-IIB"/>
    <property type="match status" value="1"/>
</dbReference>
<evidence type="ECO:0000313" key="1">
    <source>
        <dbReference type="EMBL" id="QMV43899.1"/>
    </source>
</evidence>
<dbReference type="InterPro" id="IPR006379">
    <property type="entry name" value="HAD-SF_hydro_IIB"/>
</dbReference>
<dbReference type="SFLD" id="SFLDS00003">
    <property type="entry name" value="Haloacid_Dehalogenase"/>
    <property type="match status" value="1"/>
</dbReference>
<dbReference type="NCBIfam" id="TIGR00099">
    <property type="entry name" value="Cof-subfamily"/>
    <property type="match status" value="1"/>
</dbReference>
<protein>
    <submittedName>
        <fullName evidence="1">HAD family phosphatase</fullName>
    </submittedName>
</protein>
<name>A0A7G5C3W5_9BACL</name>
<accession>A0A7G5C3W5</accession>
<dbReference type="PANTHER" id="PTHR10000">
    <property type="entry name" value="PHOSPHOSERINE PHOSPHATASE"/>
    <property type="match status" value="1"/>
</dbReference>
<dbReference type="GO" id="GO:0005829">
    <property type="term" value="C:cytosol"/>
    <property type="evidence" value="ECO:0007669"/>
    <property type="project" value="TreeGrafter"/>
</dbReference>
<sequence length="265" mass="29761">MKFRMIALDVDGTLLNDHHVVTPRVRKAVRAAAEQGVEIVICTGRGSTSALPVLQELGLKGTMITHNGASVVDSDTREVIYETKIAHELAERYIKFFRERAIHFDMNTAFDLYVEEMKDEAEQMYRNLLAQPILRNSSDDFPEHLVKMSIFAPKAVLDEVEEEWKSWRHELQAIRSGDNFIDIQHLQASKGRALEQLATLRGIPREQILAMGNYYNDTGMIAYAGWGVAMDNSPAEVKSIADEVTVSNNEEGVAIVIEQRVLASS</sequence>
<dbReference type="GO" id="GO:0016791">
    <property type="term" value="F:phosphatase activity"/>
    <property type="evidence" value="ECO:0007669"/>
    <property type="project" value="TreeGrafter"/>
</dbReference>
<dbReference type="CDD" id="cd07516">
    <property type="entry name" value="HAD_Pase"/>
    <property type="match status" value="1"/>
</dbReference>
<dbReference type="PANTHER" id="PTHR10000:SF8">
    <property type="entry name" value="HAD SUPERFAMILY HYDROLASE-LIKE, TYPE 3"/>
    <property type="match status" value="1"/>
</dbReference>
<dbReference type="InterPro" id="IPR000150">
    <property type="entry name" value="Cof"/>
</dbReference>
<evidence type="ECO:0000313" key="2">
    <source>
        <dbReference type="Proteomes" id="UP000515679"/>
    </source>
</evidence>